<dbReference type="Gene3D" id="3.90.950.20">
    <property type="entry name" value="CinA-like"/>
    <property type="match status" value="1"/>
</dbReference>
<dbReference type="EMBL" id="CP103416">
    <property type="protein sequence ID" value="UVW34323.1"/>
    <property type="molecule type" value="Genomic_DNA"/>
</dbReference>
<evidence type="ECO:0000259" key="1">
    <source>
        <dbReference type="Pfam" id="PF02464"/>
    </source>
</evidence>
<sequence length="165" mass="16903">MNTELYNLAEKLGHALVQKDATVTTAESCTGGGVAHGITAVAGSSTWFDCGFVTYANSAKHRLLGVPQELLATHGAVSEAVVRSMVAGAAAAANADYAVAISGIAGPGGGTEDKSVGTVWFAWQSPAGVSAKKYLLSGDRAEVREQAIKISLQELLHQVTGCNTV</sequence>
<dbReference type="InterPro" id="IPR036653">
    <property type="entry name" value="CinA-like_C"/>
</dbReference>
<keyword evidence="3" id="KW-1185">Reference proteome</keyword>
<dbReference type="Pfam" id="PF02464">
    <property type="entry name" value="CinA"/>
    <property type="match status" value="1"/>
</dbReference>
<feature type="domain" description="CinA C-terminal" evidence="1">
    <location>
        <begin position="7"/>
        <end position="157"/>
    </location>
</feature>
<evidence type="ECO:0000313" key="3">
    <source>
        <dbReference type="Proteomes" id="UP001059934"/>
    </source>
</evidence>
<evidence type="ECO:0000313" key="2">
    <source>
        <dbReference type="EMBL" id="UVW34323.1"/>
    </source>
</evidence>
<accession>A0ABY5TKE9</accession>
<organism evidence="2 3">
    <name type="scientific">SAR92 clade bacterium H455</name>
    <dbReference type="NCBI Taxonomy" id="2974818"/>
    <lineage>
        <taxon>Bacteria</taxon>
        <taxon>Pseudomonadati</taxon>
        <taxon>Pseudomonadota</taxon>
        <taxon>Gammaproteobacteria</taxon>
        <taxon>Cellvibrionales</taxon>
        <taxon>Porticoccaceae</taxon>
        <taxon>SAR92 clade</taxon>
    </lineage>
</organism>
<name>A0ABY5TKE9_9GAMM</name>
<proteinExistence type="predicted"/>
<dbReference type="SUPFAM" id="SSF142433">
    <property type="entry name" value="CinA-like"/>
    <property type="match status" value="1"/>
</dbReference>
<protein>
    <submittedName>
        <fullName evidence="2">Nicotinamide-nucleotide amidohydrolase family protein</fullName>
    </submittedName>
</protein>
<dbReference type="InterPro" id="IPR008136">
    <property type="entry name" value="CinA_C"/>
</dbReference>
<dbReference type="Proteomes" id="UP001059934">
    <property type="component" value="Chromosome"/>
</dbReference>
<dbReference type="NCBIfam" id="TIGR00199">
    <property type="entry name" value="PncC_domain"/>
    <property type="match status" value="1"/>
</dbReference>
<reference evidence="2" key="1">
    <citation type="submission" date="2022-08" db="EMBL/GenBank/DDBJ databases">
        <title>Catabolic pathway analysis in culturable SAR92 clade bacteria reveals their overlooked roles in DMSP degradation in coastal seas.</title>
        <authorList>
            <person name="He X."/>
            <person name="Zhang X."/>
            <person name="Zhang Y."/>
        </authorList>
    </citation>
    <scope>NUCLEOTIDE SEQUENCE</scope>
    <source>
        <strain evidence="2">H455</strain>
    </source>
</reference>
<gene>
    <name evidence="2" type="ORF">NYF23_09865</name>
</gene>